<accession>A0AAD7UNT1</accession>
<feature type="region of interest" description="Disordered" evidence="6">
    <location>
        <begin position="648"/>
        <end position="689"/>
    </location>
</feature>
<evidence type="ECO:0000256" key="6">
    <source>
        <dbReference type="SAM" id="MobiDB-lite"/>
    </source>
</evidence>
<keyword evidence="5" id="KW-0539">Nucleus</keyword>
<evidence type="ECO:0000259" key="8">
    <source>
        <dbReference type="SMART" id="SM01027"/>
    </source>
</evidence>
<dbReference type="SMART" id="SM01027">
    <property type="entry name" value="Beta-Casp"/>
    <property type="match status" value="1"/>
</dbReference>
<dbReference type="PANTHER" id="PTHR11203:SF11">
    <property type="entry name" value="CLEAVAGE AND POLYADENYLATION SPECIFICITY FACTOR SUBUNIT 3"/>
    <property type="match status" value="1"/>
</dbReference>
<evidence type="ECO:0000259" key="7">
    <source>
        <dbReference type="SMART" id="SM00849"/>
    </source>
</evidence>
<dbReference type="InterPro" id="IPR022712">
    <property type="entry name" value="Beta_Casp"/>
</dbReference>
<name>A0AAD7UNT1_9STRA</name>
<keyword evidence="11" id="KW-1185">Reference proteome</keyword>
<dbReference type="InterPro" id="IPR001279">
    <property type="entry name" value="Metallo-B-lactamas"/>
</dbReference>
<dbReference type="InterPro" id="IPR036866">
    <property type="entry name" value="RibonucZ/Hydroxyglut_hydro"/>
</dbReference>
<keyword evidence="4" id="KW-0378">Hydrolase</keyword>
<dbReference type="PANTHER" id="PTHR11203">
    <property type="entry name" value="CLEAVAGE AND POLYADENYLATION SPECIFICITY FACTOR FAMILY MEMBER"/>
    <property type="match status" value="1"/>
</dbReference>
<keyword evidence="3" id="KW-0540">Nuclease</keyword>
<dbReference type="Pfam" id="PF10996">
    <property type="entry name" value="Beta-Casp"/>
    <property type="match status" value="1"/>
</dbReference>
<feature type="compositionally biased region" description="Basic and acidic residues" evidence="6">
    <location>
        <begin position="655"/>
        <end position="674"/>
    </location>
</feature>
<dbReference type="AlphaFoldDB" id="A0AAD7UNT1"/>
<proteinExistence type="predicted"/>
<evidence type="ECO:0000256" key="5">
    <source>
        <dbReference type="ARBA" id="ARBA00023242"/>
    </source>
</evidence>
<comment type="caution">
    <text evidence="10">The sequence shown here is derived from an EMBL/GenBank/DDBJ whole genome shotgun (WGS) entry which is preliminary data.</text>
</comment>
<reference evidence="10" key="1">
    <citation type="submission" date="2023-01" db="EMBL/GenBank/DDBJ databases">
        <title>Metagenome sequencing of chrysophaentin producing Chrysophaeum taylorii.</title>
        <authorList>
            <person name="Davison J."/>
            <person name="Bewley C."/>
        </authorList>
    </citation>
    <scope>NUCLEOTIDE SEQUENCE</scope>
    <source>
        <strain evidence="10">NIES-1699</strain>
    </source>
</reference>
<dbReference type="FunFam" id="3.40.50.10890:FF:000001">
    <property type="entry name" value="Cleavage and polyadenylation specificity factor subunit 3"/>
    <property type="match status" value="1"/>
</dbReference>
<feature type="domain" description="Beta-Casp" evidence="8">
    <location>
        <begin position="274"/>
        <end position="393"/>
    </location>
</feature>
<gene>
    <name evidence="10" type="ORF">CTAYLR_004916</name>
</gene>
<dbReference type="InterPro" id="IPR011108">
    <property type="entry name" value="RMMBL"/>
</dbReference>
<dbReference type="EMBL" id="JAQMWT010000021">
    <property type="protein sequence ID" value="KAJ8613827.1"/>
    <property type="molecule type" value="Genomic_DNA"/>
</dbReference>
<evidence type="ECO:0000313" key="10">
    <source>
        <dbReference type="EMBL" id="KAJ8613827.1"/>
    </source>
</evidence>
<evidence type="ECO:0000256" key="1">
    <source>
        <dbReference type="ARBA" id="ARBA00004123"/>
    </source>
</evidence>
<evidence type="ECO:0000256" key="2">
    <source>
        <dbReference type="ARBA" id="ARBA00022664"/>
    </source>
</evidence>
<organism evidence="10 11">
    <name type="scientific">Chrysophaeum taylorii</name>
    <dbReference type="NCBI Taxonomy" id="2483200"/>
    <lineage>
        <taxon>Eukaryota</taxon>
        <taxon>Sar</taxon>
        <taxon>Stramenopiles</taxon>
        <taxon>Ochrophyta</taxon>
        <taxon>Pelagophyceae</taxon>
        <taxon>Pelagomonadales</taxon>
        <taxon>Pelagomonadaceae</taxon>
        <taxon>Chrysophaeum</taxon>
    </lineage>
</organism>
<keyword evidence="2" id="KW-0507">mRNA processing</keyword>
<feature type="domain" description="Metallo-beta-lactamase" evidence="7">
    <location>
        <begin position="40"/>
        <end position="262"/>
    </location>
</feature>
<dbReference type="GO" id="GO:0004521">
    <property type="term" value="F:RNA endonuclease activity"/>
    <property type="evidence" value="ECO:0007669"/>
    <property type="project" value="TreeGrafter"/>
</dbReference>
<evidence type="ECO:0000256" key="3">
    <source>
        <dbReference type="ARBA" id="ARBA00022722"/>
    </source>
</evidence>
<dbReference type="Gene3D" id="3.40.50.10890">
    <property type="match status" value="1"/>
</dbReference>
<dbReference type="Pfam" id="PF11718">
    <property type="entry name" value="CPSF73-100_C"/>
    <property type="match status" value="1"/>
</dbReference>
<evidence type="ECO:0000313" key="11">
    <source>
        <dbReference type="Proteomes" id="UP001230188"/>
    </source>
</evidence>
<dbReference type="GO" id="GO:0005847">
    <property type="term" value="C:mRNA cleavage and polyadenylation specificity factor complex"/>
    <property type="evidence" value="ECO:0007669"/>
    <property type="project" value="TreeGrafter"/>
</dbReference>
<dbReference type="Proteomes" id="UP001230188">
    <property type="component" value="Unassembled WGS sequence"/>
</dbReference>
<feature type="domain" description="Pre-mRNA 3'-end-processing endonuclease polyadenylation factor C-term" evidence="9">
    <location>
        <begin position="499"/>
        <end position="706"/>
    </location>
</feature>
<comment type="subcellular location">
    <subcellularLocation>
        <location evidence="1">Nucleus</location>
    </subcellularLocation>
</comment>
<evidence type="ECO:0000259" key="9">
    <source>
        <dbReference type="SMART" id="SM01098"/>
    </source>
</evidence>
<dbReference type="InterPro" id="IPR021718">
    <property type="entry name" value="CPSF73-100_C"/>
</dbReference>
<dbReference type="SMART" id="SM00849">
    <property type="entry name" value="Lactamase_B"/>
    <property type="match status" value="1"/>
</dbReference>
<protein>
    <recommendedName>
        <fullName evidence="12">Cleavage and polyadenylation specificity factor</fullName>
    </recommendedName>
</protein>
<dbReference type="GO" id="GO:0003723">
    <property type="term" value="F:RNA binding"/>
    <property type="evidence" value="ECO:0007669"/>
    <property type="project" value="TreeGrafter"/>
</dbReference>
<dbReference type="Pfam" id="PF16661">
    <property type="entry name" value="Lactamase_B_6"/>
    <property type="match status" value="1"/>
</dbReference>
<dbReference type="Pfam" id="PF07521">
    <property type="entry name" value="RMMBL"/>
    <property type="match status" value="1"/>
</dbReference>
<dbReference type="SMART" id="SM01098">
    <property type="entry name" value="CPSF73-100_C"/>
    <property type="match status" value="1"/>
</dbReference>
<feature type="compositionally biased region" description="Acidic residues" evidence="6">
    <location>
        <begin position="675"/>
        <end position="685"/>
    </location>
</feature>
<dbReference type="InterPro" id="IPR050698">
    <property type="entry name" value="MBL"/>
</dbReference>
<evidence type="ECO:0008006" key="12">
    <source>
        <dbReference type="Google" id="ProtNLM"/>
    </source>
</evidence>
<dbReference type="Gene3D" id="3.60.15.10">
    <property type="entry name" value="Ribonuclease Z/Hydroxyacylglutathione hydrolase-like"/>
    <property type="match status" value="1"/>
</dbReference>
<dbReference type="SUPFAM" id="SSF56281">
    <property type="entry name" value="Metallo-hydrolase/oxidoreductase"/>
    <property type="match status" value="1"/>
</dbReference>
<dbReference type="GO" id="GO:0004534">
    <property type="term" value="F:5'-3' RNA exonuclease activity"/>
    <property type="evidence" value="ECO:0007669"/>
    <property type="project" value="TreeGrafter"/>
</dbReference>
<sequence>MSAAGGGGGDTTTTTTATATATTVEDVMQITPLGAGQEVGRSCHLLSFRGYTILLDCGIHPGRSGLDALPFLDTVELSSVDLLLVSHFHIDHAAGVPYLTEKTDFRGRIFMTHPTKAVMRVLLSDYIRLLPEAAASSSQSQSQSQSDRLLYDESDLESCCDKIELVDFHQVVEHEGVRFWCYTAGHVLGAAMFMIEIGGVRVLYTGDYSLEEDRHLVPAEVPKTSPDVLVMESTYGTQKHEARDVREALFTSTVERVVQRGGRCLIPVFALGRAQELLLILDEYWAEREDLRRVPVYYASKLATRALRVYQTYVNMMNRHVQNQMDVMNPFRFTYVRNMVDDVDDSGPCVVLASPGMLQSGVSRHLFERWCQDPKNGVIIAGYSVEGTLAKKLMSEPEEVQALDGRALQRKCAVVSISFSAHTDYKQNSEFVEATSPANIVLVHGEKNEMLRFKNQLGQQATKWSRRPTISAPELGQPVLMRFRRDRTVAVSVPDNNKKRRRLSGVLVSKNLRGALYADDELAESSSLSVATLEQRLRVRLAPAAAAALPAALQNTFLDVVLQHDKDDDATLVVCGCVKVKVVDDRLELVWRASPFADLVADAAACCALQARAFPQTNIAAPCCDSSSADVVAPVVSLVRTALVEQFGDDNVNPPDEKKTTEKQKKEEKKKNDDGDTNVEEEEEEVPRRRTELLKLQVAHDEARAVCTLFQHEDDLPAYRFSVDVASEDDALRQRLLKLLNRVLRASTPLETYYPQKKTKTPPRAGPFLFPS</sequence>
<dbReference type="CDD" id="cd16292">
    <property type="entry name" value="CPSF3-like_MBL-fold"/>
    <property type="match status" value="1"/>
</dbReference>
<dbReference type="GO" id="GO:0006398">
    <property type="term" value="P:mRNA 3'-end processing by stem-loop binding and cleavage"/>
    <property type="evidence" value="ECO:0007669"/>
    <property type="project" value="TreeGrafter"/>
</dbReference>
<evidence type="ECO:0000256" key="4">
    <source>
        <dbReference type="ARBA" id="ARBA00022801"/>
    </source>
</evidence>